<keyword evidence="2" id="KW-1185">Reference proteome</keyword>
<sequence length="176" mass="19655">MNTKNITIREGLKTLKAESADNFELSVAKLFVYGLRFANSAFAIPALQELSYRDASDVIVKHLDALIGIGAIKSESVFATTLASALCELDRTADPFLCAYGKALRDEGIFMGPTAWIQTNAKHYQRFHRSGMVQRAKPWARKWIEMSEPEKDEDIPNKPFGQDEALVIPEVVDYDG</sequence>
<dbReference type="EMBL" id="PRLM01000002">
    <property type="protein sequence ID" value="RYC74994.1"/>
    <property type="molecule type" value="Genomic_DNA"/>
</dbReference>
<reference evidence="1 2" key="2">
    <citation type="journal article" date="2020" name="Cell Rep.">
        <title>Acquisition and Adaptation of Ultra-small Parasitic Reduced Genome Bacteria to Mammalian Hosts.</title>
        <authorList>
            <person name="McLean J.S."/>
            <person name="Bor B."/>
            <person name="Kerns K.A."/>
            <person name="Liu Q."/>
            <person name="To T.T."/>
            <person name="Solden L."/>
            <person name="Hendrickson E.L."/>
            <person name="Wrighton K."/>
            <person name="Shi W."/>
            <person name="He X."/>
        </authorList>
    </citation>
    <scope>NUCLEOTIDE SEQUENCE [LARGE SCALE GENOMIC DNA]</scope>
    <source>
        <strain evidence="1 2">TM7_G3_2_Rum_HOT_351B</strain>
    </source>
</reference>
<reference evidence="1 2" key="1">
    <citation type="journal article" date="2018" name="bioRxiv">
        <title>Evidence of independent acquisition and adaption of ultra-small bacteria to human hosts across the highly diverse yet reduced genomes of the phylum Saccharibacteria.</title>
        <authorList>
            <person name="McLean J.S."/>
            <person name="Bor B."/>
            <person name="To T.T."/>
            <person name="Liu Q."/>
            <person name="Kearns K.A."/>
            <person name="Solden L.M."/>
            <person name="Wrighton K.C."/>
            <person name="He X."/>
            <person name="Shi W."/>
        </authorList>
    </citation>
    <scope>NUCLEOTIDE SEQUENCE [LARGE SCALE GENOMIC DNA]</scope>
    <source>
        <strain evidence="1 2">TM7_G3_2_Rum_HOT_351B</strain>
    </source>
</reference>
<dbReference type="Proteomes" id="UP001191019">
    <property type="component" value="Unassembled WGS sequence"/>
</dbReference>
<accession>A0ABY0FPY9</accession>
<comment type="caution">
    <text evidence="1">The sequence shown here is derived from an EMBL/GenBank/DDBJ whole genome shotgun (WGS) entry which is preliminary data.</text>
</comment>
<organism evidence="1 2">
    <name type="scientific">Candidatus Nanosyncoccus alces</name>
    <dbReference type="NCBI Taxonomy" id="2171997"/>
    <lineage>
        <taxon>Bacteria</taxon>
        <taxon>Candidatus Saccharimonadota</taxon>
        <taxon>Candidatus Nanosyncoccalia</taxon>
        <taxon>Candidatus Nanosyncoccales</taxon>
        <taxon>Candidatus Nanosyncoccaceae</taxon>
        <taxon>Candidatus Nanosyncoccus</taxon>
    </lineage>
</organism>
<proteinExistence type="predicted"/>
<protein>
    <submittedName>
        <fullName evidence="1">Uncharacterized protein</fullName>
    </submittedName>
</protein>
<evidence type="ECO:0000313" key="2">
    <source>
        <dbReference type="Proteomes" id="UP001191019"/>
    </source>
</evidence>
<dbReference type="RefSeq" id="WP_129734645.1">
    <property type="nucleotide sequence ID" value="NZ_PRLM01000002.1"/>
</dbReference>
<evidence type="ECO:0000313" key="1">
    <source>
        <dbReference type="EMBL" id="RYC74994.1"/>
    </source>
</evidence>
<name>A0ABY0FPY9_9BACT</name>
<gene>
    <name evidence="1" type="ORF">G3RUM_00274</name>
</gene>